<reference evidence="2 3" key="1">
    <citation type="submission" date="2017-12" db="EMBL/GenBank/DDBJ databases">
        <title>Comparative genomics of Botrytis spp.</title>
        <authorList>
            <person name="Valero-Jimenez C.A."/>
            <person name="Tapia P."/>
            <person name="Veloso J."/>
            <person name="Silva-Moreno E."/>
            <person name="Staats M."/>
            <person name="Valdes J.H."/>
            <person name="Van Kan J.A.L."/>
        </authorList>
    </citation>
    <scope>NUCLEOTIDE SEQUENCE [LARGE SCALE GENOMIC DNA]</scope>
    <source>
        <strain evidence="2 3">Be9601</strain>
    </source>
</reference>
<dbReference type="Proteomes" id="UP000297229">
    <property type="component" value="Unassembled WGS sequence"/>
</dbReference>
<feature type="coiled-coil region" evidence="1">
    <location>
        <begin position="100"/>
        <end position="127"/>
    </location>
</feature>
<evidence type="ECO:0000313" key="2">
    <source>
        <dbReference type="EMBL" id="TGO73637.1"/>
    </source>
</evidence>
<protein>
    <submittedName>
        <fullName evidence="2">Uncharacterized protein</fullName>
    </submittedName>
</protein>
<proteinExistence type="predicted"/>
<keyword evidence="3" id="KW-1185">Reference proteome</keyword>
<dbReference type="EMBL" id="PQXM01000343">
    <property type="protein sequence ID" value="TGO73637.1"/>
    <property type="molecule type" value="Genomic_DNA"/>
</dbReference>
<sequence>MFVPPYSSLIKILDTHVPQTPQILYSAKINFADQIDVSYHFLGSIPLSHEDIGLFEKDRFESINKKVKEQLDMMKLVGHRDTITHEKIITNNPSLHEKKNLTFDEKMKELKADFAELKRALEADIGELKRASEADIRDLKGEKVRTERLERVLETGLERVLDTEKVKTERLERVLETEKVKTERLERDKMLRYEGETVNMRKRLWEMTRDNTDSTQKIYESTSMKTARKQRNRSAHQTDLDTVMKLADKDPQSYDILLDAIYGASKKDIKLLIDADKTGGNQVYNILNDRGSAFHNHYANTCIKPFNLWLSVVRGLQSIQSNTANKPSSDHESCVRTQKSKVQESIREWDAALEVDKSKRDTNTKTCQREILKDYEDRDLIPYIQKLSVPRGESKAS</sequence>
<comment type="caution">
    <text evidence="2">The sequence shown here is derived from an EMBL/GenBank/DDBJ whole genome shotgun (WGS) entry which is preliminary data.</text>
</comment>
<evidence type="ECO:0000256" key="1">
    <source>
        <dbReference type="SAM" id="Coils"/>
    </source>
</evidence>
<dbReference type="AlphaFoldDB" id="A0A4Z1JXH6"/>
<keyword evidence="1" id="KW-0175">Coiled coil</keyword>
<accession>A0A4Z1JXH6</accession>
<evidence type="ECO:0000313" key="3">
    <source>
        <dbReference type="Proteomes" id="UP000297229"/>
    </source>
</evidence>
<name>A0A4Z1JXH6_9HELO</name>
<gene>
    <name evidence="2" type="ORF">BELL_0345g00110</name>
</gene>
<organism evidence="2 3">
    <name type="scientific">Botrytis elliptica</name>
    <dbReference type="NCBI Taxonomy" id="278938"/>
    <lineage>
        <taxon>Eukaryota</taxon>
        <taxon>Fungi</taxon>
        <taxon>Dikarya</taxon>
        <taxon>Ascomycota</taxon>
        <taxon>Pezizomycotina</taxon>
        <taxon>Leotiomycetes</taxon>
        <taxon>Helotiales</taxon>
        <taxon>Sclerotiniaceae</taxon>
        <taxon>Botrytis</taxon>
    </lineage>
</organism>